<dbReference type="InterPro" id="IPR001610">
    <property type="entry name" value="PAC"/>
</dbReference>
<comment type="caution">
    <text evidence="6">Lacks conserved residue(s) required for the propagation of feature annotation.</text>
</comment>
<dbReference type="SMART" id="SM00086">
    <property type="entry name" value="PAC"/>
    <property type="match status" value="6"/>
</dbReference>
<dbReference type="Pfam" id="PF13426">
    <property type="entry name" value="PAS_9"/>
    <property type="match status" value="1"/>
</dbReference>
<dbReference type="Gene3D" id="3.30.565.10">
    <property type="entry name" value="Histidine kinase-like ATPase, C-terminal domain"/>
    <property type="match status" value="1"/>
</dbReference>
<dbReference type="CDD" id="cd00130">
    <property type="entry name" value="PAS"/>
    <property type="match status" value="6"/>
</dbReference>
<dbReference type="InterPro" id="IPR013656">
    <property type="entry name" value="PAS_4"/>
</dbReference>
<feature type="domain" description="PAC" evidence="10">
    <location>
        <begin position="873"/>
        <end position="925"/>
    </location>
</feature>
<keyword evidence="5" id="KW-0418">Kinase</keyword>
<dbReference type="CDD" id="cd17580">
    <property type="entry name" value="REC_2_DhkD-like"/>
    <property type="match status" value="1"/>
</dbReference>
<dbReference type="CDD" id="cd00082">
    <property type="entry name" value="HisKA"/>
    <property type="match status" value="1"/>
</dbReference>
<evidence type="ECO:0000259" key="8">
    <source>
        <dbReference type="PROSITE" id="PS50110"/>
    </source>
</evidence>
<feature type="domain" description="PAC" evidence="10">
    <location>
        <begin position="612"/>
        <end position="665"/>
    </location>
</feature>
<evidence type="ECO:0000259" key="10">
    <source>
        <dbReference type="PROSITE" id="PS50113"/>
    </source>
</evidence>
<feature type="domain" description="PAS" evidence="9">
    <location>
        <begin position="148"/>
        <end position="222"/>
    </location>
</feature>
<dbReference type="PROSITE" id="PS50109">
    <property type="entry name" value="HIS_KIN"/>
    <property type="match status" value="1"/>
</dbReference>
<accession>A0ABW5D7Z5</accession>
<feature type="domain" description="Response regulatory" evidence="8">
    <location>
        <begin position="6"/>
        <end position="133"/>
    </location>
</feature>
<dbReference type="PROSITE" id="PS50110">
    <property type="entry name" value="RESPONSE_REGULATORY"/>
    <property type="match status" value="2"/>
</dbReference>
<comment type="caution">
    <text evidence="11">The sequence shown here is derived from an EMBL/GenBank/DDBJ whole genome shotgun (WGS) entry which is preliminary data.</text>
</comment>
<dbReference type="SMART" id="SM00448">
    <property type="entry name" value="REC"/>
    <property type="match status" value="2"/>
</dbReference>
<evidence type="ECO:0000256" key="2">
    <source>
        <dbReference type="ARBA" id="ARBA00012438"/>
    </source>
</evidence>
<dbReference type="PROSITE" id="PS50112">
    <property type="entry name" value="PAS"/>
    <property type="match status" value="5"/>
</dbReference>
<feature type="domain" description="Histidine kinase" evidence="7">
    <location>
        <begin position="936"/>
        <end position="1154"/>
    </location>
</feature>
<comment type="catalytic activity">
    <reaction evidence="1">
        <text>ATP + protein L-histidine = ADP + protein N-phospho-L-histidine.</text>
        <dbReference type="EC" id="2.7.13.3"/>
    </reaction>
</comment>
<feature type="domain" description="PAC" evidence="10">
    <location>
        <begin position="353"/>
        <end position="405"/>
    </location>
</feature>
<evidence type="ECO:0000256" key="5">
    <source>
        <dbReference type="ARBA" id="ARBA00022777"/>
    </source>
</evidence>
<dbReference type="SUPFAM" id="SSF47384">
    <property type="entry name" value="Homodimeric domain of signal transducing histidine kinase"/>
    <property type="match status" value="1"/>
</dbReference>
<dbReference type="InterPro" id="IPR005467">
    <property type="entry name" value="His_kinase_dom"/>
</dbReference>
<feature type="modified residue" description="4-aspartylphosphate" evidence="6">
    <location>
        <position position="1225"/>
    </location>
</feature>
<feature type="domain" description="PAC" evidence="10">
    <location>
        <begin position="480"/>
        <end position="532"/>
    </location>
</feature>
<evidence type="ECO:0000259" key="9">
    <source>
        <dbReference type="PROSITE" id="PS50112"/>
    </source>
</evidence>
<dbReference type="Gene3D" id="1.10.287.130">
    <property type="match status" value="1"/>
</dbReference>
<dbReference type="Pfam" id="PF00512">
    <property type="entry name" value="HisKA"/>
    <property type="match status" value="1"/>
</dbReference>
<protein>
    <recommendedName>
        <fullName evidence="2">histidine kinase</fullName>
        <ecNumber evidence="2">2.7.13.3</ecNumber>
    </recommendedName>
</protein>
<evidence type="ECO:0000256" key="4">
    <source>
        <dbReference type="ARBA" id="ARBA00022679"/>
    </source>
</evidence>
<reference evidence="12" key="1">
    <citation type="journal article" date="2019" name="Int. J. Syst. Evol. Microbiol.">
        <title>The Global Catalogue of Microorganisms (GCM) 10K type strain sequencing project: providing services to taxonomists for standard genome sequencing and annotation.</title>
        <authorList>
            <consortium name="The Broad Institute Genomics Platform"/>
            <consortium name="The Broad Institute Genome Sequencing Center for Infectious Disease"/>
            <person name="Wu L."/>
            <person name="Ma J."/>
        </authorList>
    </citation>
    <scope>NUCLEOTIDE SEQUENCE [LARGE SCALE GENOMIC DNA]</scope>
    <source>
        <strain evidence="12">CGMCC 4.7106</strain>
    </source>
</reference>
<dbReference type="PRINTS" id="PR00344">
    <property type="entry name" value="BCTRLSENSOR"/>
</dbReference>
<dbReference type="InterPro" id="IPR035965">
    <property type="entry name" value="PAS-like_dom_sf"/>
</dbReference>
<keyword evidence="3 6" id="KW-0597">Phosphoprotein</keyword>
<dbReference type="InterPro" id="IPR013655">
    <property type="entry name" value="PAS_fold_3"/>
</dbReference>
<dbReference type="InterPro" id="IPR003661">
    <property type="entry name" value="HisK_dim/P_dom"/>
</dbReference>
<dbReference type="InterPro" id="IPR052162">
    <property type="entry name" value="Sensor_kinase/Photoreceptor"/>
</dbReference>
<dbReference type="PANTHER" id="PTHR43304:SF1">
    <property type="entry name" value="PAC DOMAIN-CONTAINING PROTEIN"/>
    <property type="match status" value="1"/>
</dbReference>
<evidence type="ECO:0000256" key="3">
    <source>
        <dbReference type="ARBA" id="ARBA00022553"/>
    </source>
</evidence>
<dbReference type="SMART" id="SM00387">
    <property type="entry name" value="HATPase_c"/>
    <property type="match status" value="1"/>
</dbReference>
<dbReference type="Gene3D" id="3.30.450.20">
    <property type="entry name" value="PAS domain"/>
    <property type="match status" value="6"/>
</dbReference>
<evidence type="ECO:0000313" key="11">
    <source>
        <dbReference type="EMBL" id="MFD2255805.1"/>
    </source>
</evidence>
<dbReference type="InterPro" id="IPR000700">
    <property type="entry name" value="PAS-assoc_C"/>
</dbReference>
<dbReference type="InterPro" id="IPR036890">
    <property type="entry name" value="HATPase_C_sf"/>
</dbReference>
<dbReference type="SUPFAM" id="SSF55874">
    <property type="entry name" value="ATPase domain of HSP90 chaperone/DNA topoisomerase II/histidine kinase"/>
    <property type="match status" value="1"/>
</dbReference>
<dbReference type="Pfam" id="PF00072">
    <property type="entry name" value="Response_reg"/>
    <property type="match status" value="2"/>
</dbReference>
<dbReference type="Pfam" id="PF08447">
    <property type="entry name" value="PAS_3"/>
    <property type="match status" value="3"/>
</dbReference>
<feature type="domain" description="PAS" evidence="9">
    <location>
        <begin position="533"/>
        <end position="592"/>
    </location>
</feature>
<evidence type="ECO:0000313" key="12">
    <source>
        <dbReference type="Proteomes" id="UP001597375"/>
    </source>
</evidence>
<dbReference type="InterPro" id="IPR000014">
    <property type="entry name" value="PAS"/>
</dbReference>
<name>A0ABW5D7Z5_9BACT</name>
<dbReference type="PANTHER" id="PTHR43304">
    <property type="entry name" value="PHYTOCHROME-LIKE PROTEIN CPH1"/>
    <property type="match status" value="1"/>
</dbReference>
<dbReference type="EC" id="2.7.13.3" evidence="2"/>
<proteinExistence type="predicted"/>
<dbReference type="InterPro" id="IPR004358">
    <property type="entry name" value="Sig_transdc_His_kin-like_C"/>
</dbReference>
<feature type="domain" description="PAS" evidence="9">
    <location>
        <begin position="406"/>
        <end position="476"/>
    </location>
</feature>
<dbReference type="PROSITE" id="PS50113">
    <property type="entry name" value="PAC"/>
    <property type="match status" value="5"/>
</dbReference>
<dbReference type="InterPro" id="IPR036097">
    <property type="entry name" value="HisK_dim/P_sf"/>
</dbReference>
<evidence type="ECO:0000256" key="1">
    <source>
        <dbReference type="ARBA" id="ARBA00000085"/>
    </source>
</evidence>
<dbReference type="InterPro" id="IPR011006">
    <property type="entry name" value="CheY-like_superfamily"/>
</dbReference>
<dbReference type="Proteomes" id="UP001597375">
    <property type="component" value="Unassembled WGS sequence"/>
</dbReference>
<gene>
    <name evidence="11" type="ORF">ACFSSA_03870</name>
</gene>
<keyword evidence="12" id="KW-1185">Reference proteome</keyword>
<organism evidence="11 12">
    <name type="scientific">Luteolibacter algae</name>
    <dbReference type="NCBI Taxonomy" id="454151"/>
    <lineage>
        <taxon>Bacteria</taxon>
        <taxon>Pseudomonadati</taxon>
        <taxon>Verrucomicrobiota</taxon>
        <taxon>Verrucomicrobiia</taxon>
        <taxon>Verrucomicrobiales</taxon>
        <taxon>Verrucomicrobiaceae</taxon>
        <taxon>Luteolibacter</taxon>
    </lineage>
</organism>
<evidence type="ECO:0000256" key="6">
    <source>
        <dbReference type="PROSITE-ProRule" id="PRU00169"/>
    </source>
</evidence>
<dbReference type="Pfam" id="PF08448">
    <property type="entry name" value="PAS_4"/>
    <property type="match status" value="2"/>
</dbReference>
<dbReference type="EMBL" id="JBHUIT010000002">
    <property type="protein sequence ID" value="MFD2255805.1"/>
    <property type="molecule type" value="Genomic_DNA"/>
</dbReference>
<feature type="domain" description="Response regulatory" evidence="8">
    <location>
        <begin position="1176"/>
        <end position="1292"/>
    </location>
</feature>
<dbReference type="SUPFAM" id="SSF55785">
    <property type="entry name" value="PYP-like sensor domain (PAS domain)"/>
    <property type="match status" value="6"/>
</dbReference>
<feature type="domain" description="PAC" evidence="10">
    <location>
        <begin position="217"/>
        <end position="276"/>
    </location>
</feature>
<dbReference type="NCBIfam" id="TIGR00229">
    <property type="entry name" value="sensory_box"/>
    <property type="match status" value="6"/>
</dbReference>
<feature type="domain" description="PAS" evidence="9">
    <location>
        <begin position="799"/>
        <end position="857"/>
    </location>
</feature>
<dbReference type="Gene3D" id="3.40.50.2300">
    <property type="match status" value="2"/>
</dbReference>
<feature type="domain" description="PAS" evidence="9">
    <location>
        <begin position="277"/>
        <end position="351"/>
    </location>
</feature>
<dbReference type="InterPro" id="IPR003594">
    <property type="entry name" value="HATPase_dom"/>
</dbReference>
<dbReference type="Pfam" id="PF02518">
    <property type="entry name" value="HATPase_c"/>
    <property type="match status" value="1"/>
</dbReference>
<keyword evidence="4" id="KW-0808">Transferase</keyword>
<dbReference type="RefSeq" id="WP_386818482.1">
    <property type="nucleotide sequence ID" value="NZ_JBHUIT010000002.1"/>
</dbReference>
<sequence>MKTPIGILLVDGSEGTRDAVRSTLNAVQGDYQYTLTEVDSGEAAMKMLGNTRVGKPCCVLLGENLPDMDAFELLAALYCTGDGPVCPVVVLTSQGSGEPVRYIRAGAQDTIGLEWMNGGALVSTIGNAVERYVSSGDSLKAQSELVEDRRFLKQVLDSLFAFVGVLLPDGTLIEANEAPLSVAGLSPEEVIGKKFWDCYWWNYSEEMQERLKESCERALKGELVRYDVPVQIKNGEMLWIDFQLSPLRNENGEITHLIPSGNDISERRKGEAGLRKSESKLRAIYDGTHEYMGLLRPDGIVLEANRALLSFAGSKSEEVIGKPFWEAVWFEFTDGAPELVHSAIQRAAKGEFVEFASEIITPDGKREYFDLSFSPIQDEQGNVIYIVPEGREITALMQAKTELRLSEERFRETFEKIAIGMAHVGVDGRWLRMNDSVCEITGYSKAELREMTFAEITHPDDLEEDIVLSQKLLRKELDTYTLEKRYIRKDGTYVWVNISVSLLWDDNGEASVYIASIEDVSDRVKAQTELETQRLFIERMTSVMPSVLYVFNLETRRSVWANRPIGKALGYSDQEVHEMGPDFLSDILHPEDGPLFSAHYKRLALAADGERLDIDYRLKHRDGTWRWFQSHDTPFTRNRKGKLLEIIGTSTEVTARKLARENLRQSEERLALGVQVAGLALSEVNYSTGLAKLSAEAAKMYALGDDAVEIPRHKIYENLHPDDRDEVLHEIEKCLDPTGDGGCAIEHRIILPDGGVRWLRVRKQVYFRMESGTRIPAGSMMAALDITAEKNAAESIAASEERFRQVFEYAATGIVISNQAGKIQRCNPAYSLLIGYSEEELVGRCFSTLVYPEDHEENYIAVTRLGRGEIDNFEIENRYIRKDGQVVWVRKFVSRLAGDTEGGNELVALVTDVTERRNAEARLHEAAQRKDEFLAMLGHELRNPLAAIRHAILIGRESKDDERSCKWAAEVIDRQSLQLNYMVNDLLDVARITRGRIDLRLSDVDLREVLQSCVEVIRPQVIHHGHEFVIEVRDTPLMVLGDEARLEQIIGNLLSNAVKYTPQGGRIILRSQLIDGEVVTSVEDNGVGVGSDLLPQIFDLFRQAETTLDRSQGGLGIGLTVVKSLVDLHHGRIFAESEGMGKGSKFTFCLPFNEHAEPSPPEVEAPREAAPANQRRVMVVDDLEDAAHGLARILEMRGFEVRIAHDGESALEMAGEFQPEVFLLDLGLPGIDGYELAEILRGRQEFESALLIAISGYAQENDQLRSRKSGFDRHFAKPLKLETLLEVLEGAFYDKNM</sequence>
<dbReference type="InterPro" id="IPR001789">
    <property type="entry name" value="Sig_transdc_resp-reg_receiver"/>
</dbReference>
<dbReference type="SMART" id="SM00388">
    <property type="entry name" value="HisKA"/>
    <property type="match status" value="1"/>
</dbReference>
<dbReference type="SMART" id="SM00091">
    <property type="entry name" value="PAS"/>
    <property type="match status" value="6"/>
</dbReference>
<dbReference type="SUPFAM" id="SSF52172">
    <property type="entry name" value="CheY-like"/>
    <property type="match status" value="2"/>
</dbReference>
<evidence type="ECO:0000259" key="7">
    <source>
        <dbReference type="PROSITE" id="PS50109"/>
    </source>
</evidence>